<dbReference type="PANTHER" id="PTHR11474:SF126">
    <property type="entry name" value="TYROSINASE-LIKE PROTEIN TYR-1-RELATED"/>
    <property type="match status" value="1"/>
</dbReference>
<dbReference type="SUPFAM" id="SSF48056">
    <property type="entry name" value="Di-copper centre-containing domain"/>
    <property type="match status" value="1"/>
</dbReference>
<keyword evidence="2" id="KW-0812">Transmembrane</keyword>
<evidence type="ECO:0000256" key="1">
    <source>
        <dbReference type="ARBA" id="ARBA00023008"/>
    </source>
</evidence>
<dbReference type="STRING" id="29170.A0A368GT21"/>
<evidence type="ECO:0000313" key="4">
    <source>
        <dbReference type="Proteomes" id="UP000252519"/>
    </source>
</evidence>
<protein>
    <submittedName>
        <fullName evidence="3">Uncharacterized protein</fullName>
    </submittedName>
</protein>
<organism evidence="3 4">
    <name type="scientific">Ancylostoma caninum</name>
    <name type="common">Dog hookworm</name>
    <dbReference type="NCBI Taxonomy" id="29170"/>
    <lineage>
        <taxon>Eukaryota</taxon>
        <taxon>Metazoa</taxon>
        <taxon>Ecdysozoa</taxon>
        <taxon>Nematoda</taxon>
        <taxon>Chromadorea</taxon>
        <taxon>Rhabditida</taxon>
        <taxon>Rhabditina</taxon>
        <taxon>Rhabditomorpha</taxon>
        <taxon>Strongyloidea</taxon>
        <taxon>Ancylostomatidae</taxon>
        <taxon>Ancylostomatinae</taxon>
        <taxon>Ancylostoma</taxon>
    </lineage>
</organism>
<gene>
    <name evidence="3" type="ORF">ANCCAN_06418</name>
</gene>
<dbReference type="EMBL" id="JOJR01000061">
    <property type="protein sequence ID" value="RCN47521.1"/>
    <property type="molecule type" value="Genomic_DNA"/>
</dbReference>
<keyword evidence="2" id="KW-1133">Transmembrane helix</keyword>
<proteinExistence type="predicted"/>
<feature type="transmembrane region" description="Helical" evidence="2">
    <location>
        <begin position="20"/>
        <end position="42"/>
    </location>
</feature>
<name>A0A368GT21_ANCCA</name>
<dbReference type="AlphaFoldDB" id="A0A368GT21"/>
<dbReference type="InterPro" id="IPR050316">
    <property type="entry name" value="Tyrosinase/Hemocyanin"/>
</dbReference>
<reference evidence="3 4" key="1">
    <citation type="submission" date="2014-10" db="EMBL/GenBank/DDBJ databases">
        <title>Draft genome of the hookworm Ancylostoma caninum.</title>
        <authorList>
            <person name="Mitreva M."/>
        </authorList>
    </citation>
    <scope>NUCLEOTIDE SEQUENCE [LARGE SCALE GENOMIC DNA]</scope>
    <source>
        <strain evidence="3 4">Baltimore</strain>
    </source>
</reference>
<accession>A0A368GT21</accession>
<dbReference type="Gene3D" id="1.10.1280.10">
    <property type="entry name" value="Di-copper center containing domain from catechol oxidase"/>
    <property type="match status" value="1"/>
</dbReference>
<evidence type="ECO:0000313" key="3">
    <source>
        <dbReference type="EMBL" id="RCN47521.1"/>
    </source>
</evidence>
<sequence>MTLSAMYCHDLSVDKLPNTMGTTLLLLCFGIAPVALASYYSLHERWLETCGSYPQYYETACHQFVRWDLEARKLSATPGQINGGSQCVFRNGTVLKRAVRKEYRMLTNGERKRYHNAMNAIKRSGVYDELAGIHTKYATSPAAHGGSGFLPWNREYLKR</sequence>
<evidence type="ECO:0000256" key="2">
    <source>
        <dbReference type="SAM" id="Phobius"/>
    </source>
</evidence>
<keyword evidence="4" id="KW-1185">Reference proteome</keyword>
<dbReference type="InterPro" id="IPR008922">
    <property type="entry name" value="Di-copper_centre_dom_sf"/>
</dbReference>
<dbReference type="OrthoDB" id="6132182at2759"/>
<comment type="caution">
    <text evidence="3">The sequence shown here is derived from an EMBL/GenBank/DDBJ whole genome shotgun (WGS) entry which is preliminary data.</text>
</comment>
<keyword evidence="1" id="KW-0186">Copper</keyword>
<dbReference type="Proteomes" id="UP000252519">
    <property type="component" value="Unassembled WGS sequence"/>
</dbReference>
<keyword evidence="2" id="KW-0472">Membrane</keyword>
<dbReference type="PANTHER" id="PTHR11474">
    <property type="entry name" value="TYROSINASE FAMILY MEMBER"/>
    <property type="match status" value="1"/>
</dbReference>